<dbReference type="InterPro" id="IPR005171">
    <property type="entry name" value="Cyt_c_oxidase_su4_prok"/>
</dbReference>
<keyword evidence="3 6" id="KW-0812">Transmembrane</keyword>
<accession>A0A9X3WS90</accession>
<feature type="transmembrane region" description="Helical" evidence="6">
    <location>
        <begin position="82"/>
        <end position="103"/>
    </location>
</feature>
<evidence type="ECO:0000256" key="4">
    <source>
        <dbReference type="ARBA" id="ARBA00022989"/>
    </source>
</evidence>
<gene>
    <name evidence="7" type="primary">ctaF</name>
    <name evidence="7" type="ORF">NC797_04275</name>
</gene>
<evidence type="ECO:0000256" key="5">
    <source>
        <dbReference type="ARBA" id="ARBA00023136"/>
    </source>
</evidence>
<dbReference type="EMBL" id="JAMQKB010000002">
    <property type="protein sequence ID" value="MDC3423723.1"/>
    <property type="molecule type" value="Genomic_DNA"/>
</dbReference>
<protein>
    <submittedName>
        <fullName evidence="7">Cytochrome c oxidase subunit IVB</fullName>
    </submittedName>
</protein>
<organism evidence="7 8">
    <name type="scientific">Terrihalobacillus insolitus</name>
    <dbReference type="NCBI Taxonomy" id="2950438"/>
    <lineage>
        <taxon>Bacteria</taxon>
        <taxon>Bacillati</taxon>
        <taxon>Bacillota</taxon>
        <taxon>Bacilli</taxon>
        <taxon>Bacillales</taxon>
        <taxon>Bacillaceae</taxon>
        <taxon>Terrihalobacillus</taxon>
    </lineage>
</organism>
<name>A0A9X3WS90_9BACI</name>
<feature type="transmembrane region" description="Helical" evidence="6">
    <location>
        <begin position="24"/>
        <end position="43"/>
    </location>
</feature>
<evidence type="ECO:0000256" key="1">
    <source>
        <dbReference type="ARBA" id="ARBA00004651"/>
    </source>
</evidence>
<comment type="caution">
    <text evidence="7">The sequence shown here is derived from an EMBL/GenBank/DDBJ whole genome shotgun (WGS) entry which is preliminary data.</text>
</comment>
<dbReference type="Pfam" id="PF03626">
    <property type="entry name" value="COX4_pro"/>
    <property type="match status" value="1"/>
</dbReference>
<dbReference type="Proteomes" id="UP001145050">
    <property type="component" value="Unassembled WGS sequence"/>
</dbReference>
<comment type="subcellular location">
    <subcellularLocation>
        <location evidence="1">Cell membrane</location>
        <topology evidence="1">Multi-pass membrane protein</topology>
    </subcellularLocation>
</comment>
<evidence type="ECO:0000256" key="3">
    <source>
        <dbReference type="ARBA" id="ARBA00022692"/>
    </source>
</evidence>
<dbReference type="RefSeq" id="WP_272435472.1">
    <property type="nucleotide sequence ID" value="NZ_JAMQKB010000002.1"/>
</dbReference>
<feature type="transmembrane region" description="Helical" evidence="6">
    <location>
        <begin position="49"/>
        <end position="70"/>
    </location>
</feature>
<proteinExistence type="predicted"/>
<reference evidence="7" key="1">
    <citation type="submission" date="2022-06" db="EMBL/GenBank/DDBJ databases">
        <title>Aquibacillus sp. a new bacterium isolated from soil saline samples.</title>
        <authorList>
            <person name="Galisteo C."/>
            <person name="De La Haba R."/>
            <person name="Sanchez-Porro C."/>
            <person name="Ventosa A."/>
        </authorList>
    </citation>
    <scope>NUCLEOTIDE SEQUENCE</scope>
    <source>
        <strain evidence="7">3ASR75-11</strain>
    </source>
</reference>
<keyword evidence="2" id="KW-1003">Cell membrane</keyword>
<evidence type="ECO:0000313" key="7">
    <source>
        <dbReference type="EMBL" id="MDC3423723.1"/>
    </source>
</evidence>
<keyword evidence="5 6" id="KW-0472">Membrane</keyword>
<dbReference type="AlphaFoldDB" id="A0A9X3WS90"/>
<dbReference type="InterPro" id="IPR014257">
    <property type="entry name" value="Cyt_c_oxidase_su4_bacillaceae"/>
</dbReference>
<evidence type="ECO:0000256" key="2">
    <source>
        <dbReference type="ARBA" id="ARBA00022475"/>
    </source>
</evidence>
<sequence length="104" mass="12246">MVSNSNSSSEYNRKKNKEEMKQQLITFTLMIVFTLIAFSMVIFEFDKLYVIPVLLILAVVQVIFQLYYFMHMKNKDHEMPAFMFYGGLTVATITILTLSVITWW</sequence>
<dbReference type="NCBIfam" id="TIGR02908">
    <property type="entry name" value="CoxD_Bacillus"/>
    <property type="match status" value="1"/>
</dbReference>
<evidence type="ECO:0000313" key="8">
    <source>
        <dbReference type="Proteomes" id="UP001145050"/>
    </source>
</evidence>
<dbReference type="GO" id="GO:0005886">
    <property type="term" value="C:plasma membrane"/>
    <property type="evidence" value="ECO:0007669"/>
    <property type="project" value="UniProtKB-SubCell"/>
</dbReference>
<evidence type="ECO:0000256" key="6">
    <source>
        <dbReference type="SAM" id="Phobius"/>
    </source>
</evidence>
<keyword evidence="4 6" id="KW-1133">Transmembrane helix</keyword>
<keyword evidence="8" id="KW-1185">Reference proteome</keyword>